<organism evidence="1 2">
    <name type="scientific">Entotheonella factor</name>
    <dbReference type="NCBI Taxonomy" id="1429438"/>
    <lineage>
        <taxon>Bacteria</taxon>
        <taxon>Pseudomonadati</taxon>
        <taxon>Nitrospinota/Tectimicrobiota group</taxon>
        <taxon>Candidatus Tectimicrobiota</taxon>
        <taxon>Candidatus Entotheonellia</taxon>
        <taxon>Candidatus Entotheonellales</taxon>
        <taxon>Candidatus Entotheonellaceae</taxon>
        <taxon>Candidatus Entotheonella</taxon>
    </lineage>
</organism>
<keyword evidence="2" id="KW-1185">Reference proteome</keyword>
<reference evidence="1 2" key="1">
    <citation type="journal article" date="2014" name="Nature">
        <title>An environmental bacterial taxon with a large and distinct metabolic repertoire.</title>
        <authorList>
            <person name="Wilson M.C."/>
            <person name="Mori T."/>
            <person name="Ruckert C."/>
            <person name="Uria A.R."/>
            <person name="Helf M.J."/>
            <person name="Takada K."/>
            <person name="Gernert C."/>
            <person name="Steffens U.A."/>
            <person name="Heycke N."/>
            <person name="Schmitt S."/>
            <person name="Rinke C."/>
            <person name="Helfrich E.J."/>
            <person name="Brachmann A.O."/>
            <person name="Gurgui C."/>
            <person name="Wakimoto T."/>
            <person name="Kracht M."/>
            <person name="Crusemann M."/>
            <person name="Hentschel U."/>
            <person name="Abe I."/>
            <person name="Matsunaga S."/>
            <person name="Kalinowski J."/>
            <person name="Takeyama H."/>
            <person name="Piel J."/>
        </authorList>
    </citation>
    <scope>NUCLEOTIDE SEQUENCE [LARGE SCALE GENOMIC DNA]</scope>
    <source>
        <strain evidence="2">TSY1</strain>
    </source>
</reference>
<protein>
    <submittedName>
        <fullName evidence="1">Uncharacterized protein</fullName>
    </submittedName>
</protein>
<dbReference type="EMBL" id="AZHW01001166">
    <property type="protein sequence ID" value="ETW93842.1"/>
    <property type="molecule type" value="Genomic_DNA"/>
</dbReference>
<dbReference type="Proteomes" id="UP000019141">
    <property type="component" value="Unassembled WGS sequence"/>
</dbReference>
<gene>
    <name evidence="1" type="ORF">ETSY1_37475</name>
</gene>
<sequence length="72" mass="8592">MPLIDIRAPKGRHEILIERGAFPNLQRKYVKRSRARYWQAKGWVIWYPKGTGWTRERPYDADYSPFGQEDAP</sequence>
<evidence type="ECO:0000313" key="1">
    <source>
        <dbReference type="EMBL" id="ETW93842.1"/>
    </source>
</evidence>
<evidence type="ECO:0000313" key="2">
    <source>
        <dbReference type="Proteomes" id="UP000019141"/>
    </source>
</evidence>
<dbReference type="AlphaFoldDB" id="W4L751"/>
<name>W4L751_ENTF1</name>
<dbReference type="HOGENOM" id="CLU_2714856_0_0_7"/>
<accession>W4L751</accession>
<proteinExistence type="predicted"/>
<comment type="caution">
    <text evidence="1">The sequence shown here is derived from an EMBL/GenBank/DDBJ whole genome shotgun (WGS) entry which is preliminary data.</text>
</comment>